<reference evidence="16 17" key="1">
    <citation type="submission" date="2018-01" db="EMBL/GenBank/DDBJ databases">
        <title>Harnessing the power of phylogenomics to disentangle the directionality and signatures of interkingdom host jumping in the parasitic fungal genus Tolypocladium.</title>
        <authorList>
            <person name="Quandt C.A."/>
            <person name="Patterson W."/>
            <person name="Spatafora J.W."/>
        </authorList>
    </citation>
    <scope>NUCLEOTIDE SEQUENCE [LARGE SCALE GENOMIC DNA]</scope>
    <source>
        <strain evidence="16 17">NRBC 100945</strain>
    </source>
</reference>
<dbReference type="InterPro" id="IPR045175">
    <property type="entry name" value="M28_fam"/>
</dbReference>
<evidence type="ECO:0000256" key="6">
    <source>
        <dbReference type="ARBA" id="ARBA00022729"/>
    </source>
</evidence>
<evidence type="ECO:0000256" key="12">
    <source>
        <dbReference type="ARBA" id="ARBA00043843"/>
    </source>
</evidence>
<dbReference type="PANTHER" id="PTHR12147">
    <property type="entry name" value="METALLOPEPTIDASE M28 FAMILY MEMBER"/>
    <property type="match status" value="1"/>
</dbReference>
<comment type="cofactor">
    <cofactor evidence="1">
        <name>Zn(2+)</name>
        <dbReference type="ChEBI" id="CHEBI:29105"/>
    </cofactor>
</comment>
<evidence type="ECO:0000256" key="3">
    <source>
        <dbReference type="ARBA" id="ARBA00022438"/>
    </source>
</evidence>
<evidence type="ECO:0000256" key="13">
    <source>
        <dbReference type="ARBA" id="ARBA00043962"/>
    </source>
</evidence>
<organism evidence="16 17">
    <name type="scientific">Tolypocladium paradoxum</name>
    <dbReference type="NCBI Taxonomy" id="94208"/>
    <lineage>
        <taxon>Eukaryota</taxon>
        <taxon>Fungi</taxon>
        <taxon>Dikarya</taxon>
        <taxon>Ascomycota</taxon>
        <taxon>Pezizomycotina</taxon>
        <taxon>Sordariomycetes</taxon>
        <taxon>Hypocreomycetidae</taxon>
        <taxon>Hypocreales</taxon>
        <taxon>Ophiocordycipitaceae</taxon>
        <taxon>Tolypocladium</taxon>
    </lineage>
</organism>
<sequence>MYCNAALAVLAASAPAVLAAPSAVPVDTSALRLVKTSESDPGQWVKEEDKFNLFTSKGIGFIDITDIKDEEVLSILSEASETKPVQRAVDYPTELGHVDEAKKLISALNTNGPKSWMKSLSEYNPRWIANDEHTANSRTGTEASNWMFNQVKKIASPNPAITVKQFKHRFNQPSVIAKLPGESSNLIIVGAHMESTAGSPRARSPGADDNASGSVTILEALRVLANAGFRPNNTIEFHWYAGEEGGLLGSKDVYANYKSTGMKVVSFLNQDMTGYSPSGKPAVFTDNVDPALTEYVRIIVAEYTGIEPLSSKCGYGCSDHASGRSNRFPSAYVGEDEMKNYSPYIHSARDTMDTVSWDAVQRHIKLTIGFLVEASYVQGD</sequence>
<evidence type="ECO:0000256" key="5">
    <source>
        <dbReference type="ARBA" id="ARBA00022723"/>
    </source>
</evidence>
<keyword evidence="11" id="KW-0325">Glycoprotein</keyword>
<feature type="domain" description="Peptidase M28" evidence="15">
    <location>
        <begin position="175"/>
        <end position="368"/>
    </location>
</feature>
<comment type="function">
    <text evidence="12">Extracellular aminopeptidase that allows assimilation of proteinaceous substrates.</text>
</comment>
<evidence type="ECO:0000313" key="16">
    <source>
        <dbReference type="EMBL" id="POR35304.1"/>
    </source>
</evidence>
<dbReference type="PANTHER" id="PTHR12147:SF56">
    <property type="entry name" value="AMINOPEPTIDASE YDR415C-RELATED"/>
    <property type="match status" value="1"/>
</dbReference>
<dbReference type="EMBL" id="PKSG01000452">
    <property type="protein sequence ID" value="POR35304.1"/>
    <property type="molecule type" value="Genomic_DNA"/>
</dbReference>
<evidence type="ECO:0000256" key="10">
    <source>
        <dbReference type="ARBA" id="ARBA00023157"/>
    </source>
</evidence>
<dbReference type="EC" id="3.4.-.-" evidence="14"/>
<dbReference type="SUPFAM" id="SSF53187">
    <property type="entry name" value="Zn-dependent exopeptidases"/>
    <property type="match status" value="1"/>
</dbReference>
<evidence type="ECO:0000256" key="1">
    <source>
        <dbReference type="ARBA" id="ARBA00001947"/>
    </source>
</evidence>
<keyword evidence="7 14" id="KW-0378">Hydrolase</keyword>
<dbReference type="STRING" id="94208.A0A2S4KYP0"/>
<keyword evidence="17" id="KW-1185">Reference proteome</keyword>
<dbReference type="GO" id="GO:0006508">
    <property type="term" value="P:proteolysis"/>
    <property type="evidence" value="ECO:0007669"/>
    <property type="project" value="UniProtKB-KW"/>
</dbReference>
<evidence type="ECO:0000256" key="2">
    <source>
        <dbReference type="ARBA" id="ARBA00011245"/>
    </source>
</evidence>
<name>A0A2S4KYP0_9HYPO</name>
<dbReference type="GO" id="GO:0004177">
    <property type="term" value="F:aminopeptidase activity"/>
    <property type="evidence" value="ECO:0007669"/>
    <property type="project" value="UniProtKB-KW"/>
</dbReference>
<keyword evidence="3 16" id="KW-0031">Aminopeptidase</keyword>
<comment type="similarity">
    <text evidence="13">Belongs to the peptidase M28 family. M28E subfamily.</text>
</comment>
<keyword evidence="9" id="KW-0865">Zymogen</keyword>
<dbReference type="Proteomes" id="UP000237481">
    <property type="component" value="Unassembled WGS sequence"/>
</dbReference>
<dbReference type="Gene3D" id="3.40.630.10">
    <property type="entry name" value="Zn peptidases"/>
    <property type="match status" value="1"/>
</dbReference>
<keyword evidence="6 14" id="KW-0732">Signal</keyword>
<evidence type="ECO:0000256" key="11">
    <source>
        <dbReference type="ARBA" id="ARBA00023180"/>
    </source>
</evidence>
<dbReference type="GO" id="GO:0046872">
    <property type="term" value="F:metal ion binding"/>
    <property type="evidence" value="ECO:0007669"/>
    <property type="project" value="UniProtKB-KW"/>
</dbReference>
<evidence type="ECO:0000256" key="9">
    <source>
        <dbReference type="ARBA" id="ARBA00023145"/>
    </source>
</evidence>
<dbReference type="Pfam" id="PF04389">
    <property type="entry name" value="Peptidase_M28"/>
    <property type="match status" value="1"/>
</dbReference>
<feature type="signal peptide" evidence="14">
    <location>
        <begin position="1"/>
        <end position="19"/>
    </location>
</feature>
<dbReference type="OrthoDB" id="2214at2759"/>
<gene>
    <name evidence="16" type="ORF">TPAR_04519</name>
</gene>
<comment type="caution">
    <text evidence="16">The sequence shown here is derived from an EMBL/GenBank/DDBJ whole genome shotgun (WGS) entry which is preliminary data.</text>
</comment>
<protein>
    <recommendedName>
        <fullName evidence="14">Peptide hydrolase</fullName>
        <ecNumber evidence="14">3.4.-.-</ecNumber>
    </recommendedName>
</protein>
<evidence type="ECO:0000259" key="15">
    <source>
        <dbReference type="Pfam" id="PF04389"/>
    </source>
</evidence>
<evidence type="ECO:0000256" key="14">
    <source>
        <dbReference type="RuleBase" id="RU361240"/>
    </source>
</evidence>
<comment type="subunit">
    <text evidence="2">Monomer.</text>
</comment>
<dbReference type="AlphaFoldDB" id="A0A2S4KYP0"/>
<evidence type="ECO:0000256" key="8">
    <source>
        <dbReference type="ARBA" id="ARBA00022833"/>
    </source>
</evidence>
<keyword evidence="8 14" id="KW-0862">Zinc</keyword>
<dbReference type="GO" id="GO:0008235">
    <property type="term" value="F:metalloexopeptidase activity"/>
    <property type="evidence" value="ECO:0007669"/>
    <property type="project" value="InterPro"/>
</dbReference>
<accession>A0A2S4KYP0</accession>
<feature type="chain" id="PRO_5015369449" description="Peptide hydrolase" evidence="14">
    <location>
        <begin position="20"/>
        <end position="380"/>
    </location>
</feature>
<evidence type="ECO:0000256" key="7">
    <source>
        <dbReference type="ARBA" id="ARBA00022801"/>
    </source>
</evidence>
<evidence type="ECO:0000313" key="17">
    <source>
        <dbReference type="Proteomes" id="UP000237481"/>
    </source>
</evidence>
<keyword evidence="4 14" id="KW-0645">Protease</keyword>
<proteinExistence type="inferred from homology"/>
<keyword evidence="5 14" id="KW-0479">Metal-binding</keyword>
<keyword evidence="10" id="KW-1015">Disulfide bond</keyword>
<evidence type="ECO:0000256" key="4">
    <source>
        <dbReference type="ARBA" id="ARBA00022670"/>
    </source>
</evidence>
<dbReference type="InterPro" id="IPR007484">
    <property type="entry name" value="Peptidase_M28"/>
</dbReference>